<gene>
    <name evidence="2" type="ORF">NCTC10295_02271</name>
</gene>
<keyword evidence="1" id="KW-0472">Membrane</keyword>
<sequence>MKLPAYILLPAAYLAALALWQPKLAAAYALMGAAGFWLYRRDKAAARNQQWRVPEKTLLLVDFLGGWTGSWAARHRHRHKTGKTSFIYRYWLSVIGNLAFTGLLWLAHGDADGLLPLLLSRI</sequence>
<dbReference type="EMBL" id="UGQS01000002">
    <property type="protein sequence ID" value="STZ77454.1"/>
    <property type="molecule type" value="Genomic_DNA"/>
</dbReference>
<accession>A0A378UJ80</accession>
<name>A0A378UJ80_BERDE</name>
<reference evidence="2 3" key="1">
    <citation type="submission" date="2018-06" db="EMBL/GenBank/DDBJ databases">
        <authorList>
            <consortium name="Pathogen Informatics"/>
            <person name="Doyle S."/>
        </authorList>
    </citation>
    <scope>NUCLEOTIDE SEQUENCE [LARGE SCALE GENOMIC DNA]</scope>
    <source>
        <strain evidence="2 3">NCTC10295</strain>
    </source>
</reference>
<protein>
    <submittedName>
        <fullName evidence="2">Integral membrane protein</fullName>
    </submittedName>
</protein>
<dbReference type="RefSeq" id="WP_245934319.1">
    <property type="nucleotide sequence ID" value="NZ_CP181246.1"/>
</dbReference>
<evidence type="ECO:0000313" key="3">
    <source>
        <dbReference type="Proteomes" id="UP000254651"/>
    </source>
</evidence>
<dbReference type="Proteomes" id="UP000254651">
    <property type="component" value="Unassembled WGS sequence"/>
</dbReference>
<keyword evidence="1" id="KW-0812">Transmembrane</keyword>
<dbReference type="Pfam" id="PF06961">
    <property type="entry name" value="DUF1294"/>
    <property type="match status" value="1"/>
</dbReference>
<evidence type="ECO:0000313" key="2">
    <source>
        <dbReference type="EMBL" id="STZ77454.1"/>
    </source>
</evidence>
<dbReference type="InterPro" id="IPR010718">
    <property type="entry name" value="DUF1294"/>
</dbReference>
<evidence type="ECO:0000256" key="1">
    <source>
        <dbReference type="SAM" id="Phobius"/>
    </source>
</evidence>
<organism evidence="2 3">
    <name type="scientific">Bergeriella denitrificans</name>
    <name type="common">Neisseria denitrificans</name>
    <dbReference type="NCBI Taxonomy" id="494"/>
    <lineage>
        <taxon>Bacteria</taxon>
        <taxon>Pseudomonadati</taxon>
        <taxon>Pseudomonadota</taxon>
        <taxon>Betaproteobacteria</taxon>
        <taxon>Neisseriales</taxon>
        <taxon>Neisseriaceae</taxon>
        <taxon>Bergeriella</taxon>
    </lineage>
</organism>
<proteinExistence type="predicted"/>
<feature type="transmembrane region" description="Helical" evidence="1">
    <location>
        <begin position="86"/>
        <end position="107"/>
    </location>
</feature>
<dbReference type="AlphaFoldDB" id="A0A378UJ80"/>
<keyword evidence="3" id="KW-1185">Reference proteome</keyword>
<keyword evidence="1" id="KW-1133">Transmembrane helix</keyword>